<reference evidence="7" key="1">
    <citation type="submission" date="2021-06" db="EMBL/GenBank/DDBJ databases">
        <authorList>
            <consortium name="Wellcome Sanger Institute Data Sharing"/>
        </authorList>
    </citation>
    <scope>NUCLEOTIDE SEQUENCE [LARGE SCALE GENOMIC DNA]</scope>
</reference>
<feature type="signal peptide" evidence="5">
    <location>
        <begin position="1"/>
        <end position="18"/>
    </location>
</feature>
<dbReference type="InterPro" id="IPR046350">
    <property type="entry name" value="Cystatin_sf"/>
</dbReference>
<gene>
    <name evidence="7" type="primary">LOC114658181</name>
</gene>
<keyword evidence="2" id="KW-0646">Protease inhibitor</keyword>
<dbReference type="Proteomes" id="UP000694620">
    <property type="component" value="Chromosome 9"/>
</dbReference>
<dbReference type="Pfam" id="PF00031">
    <property type="entry name" value="Cystatin"/>
    <property type="match status" value="1"/>
</dbReference>
<evidence type="ECO:0000256" key="5">
    <source>
        <dbReference type="SAM" id="SignalP"/>
    </source>
</evidence>
<protein>
    <submittedName>
        <fullName evidence="7">Cystatin-like</fullName>
    </submittedName>
</protein>
<evidence type="ECO:0000256" key="3">
    <source>
        <dbReference type="ARBA" id="ARBA00022704"/>
    </source>
</evidence>
<evidence type="ECO:0000313" key="7">
    <source>
        <dbReference type="Ensembl" id="ENSECRP00000021997.1"/>
    </source>
</evidence>
<dbReference type="Ensembl" id="ENSECRT00000022469.1">
    <property type="protein sequence ID" value="ENSECRP00000021997.1"/>
    <property type="gene ID" value="ENSECRG00000014874.1"/>
</dbReference>
<dbReference type="SUPFAM" id="SSF54403">
    <property type="entry name" value="Cystatin/monellin"/>
    <property type="match status" value="1"/>
</dbReference>
<dbReference type="FunFam" id="3.10.450.10:FF:000004">
    <property type="entry name" value="Cystatin C"/>
    <property type="match status" value="1"/>
</dbReference>
<dbReference type="CDD" id="cd00042">
    <property type="entry name" value="CY"/>
    <property type="match status" value="1"/>
</dbReference>
<keyword evidence="8" id="KW-1185">Reference proteome</keyword>
<keyword evidence="4" id="KW-1015">Disulfide bond</keyword>
<evidence type="ECO:0000313" key="8">
    <source>
        <dbReference type="Proteomes" id="UP000694620"/>
    </source>
</evidence>
<evidence type="ECO:0000256" key="1">
    <source>
        <dbReference type="ARBA" id="ARBA00009403"/>
    </source>
</evidence>
<evidence type="ECO:0000256" key="4">
    <source>
        <dbReference type="ARBA" id="ARBA00023157"/>
    </source>
</evidence>
<feature type="domain" description="Cystatin" evidence="6">
    <location>
        <begin position="28"/>
        <end position="142"/>
    </location>
</feature>
<reference evidence="7" key="2">
    <citation type="submission" date="2025-08" db="UniProtKB">
        <authorList>
            <consortium name="Ensembl"/>
        </authorList>
    </citation>
    <scope>IDENTIFICATION</scope>
</reference>
<dbReference type="GO" id="GO:0005615">
    <property type="term" value="C:extracellular space"/>
    <property type="evidence" value="ECO:0007669"/>
    <property type="project" value="TreeGrafter"/>
</dbReference>
<dbReference type="GO" id="GO:0031982">
    <property type="term" value="C:vesicle"/>
    <property type="evidence" value="ECO:0007669"/>
    <property type="project" value="TreeGrafter"/>
</dbReference>
<keyword evidence="3" id="KW-0789">Thiol protease inhibitor</keyword>
<dbReference type="AlphaFoldDB" id="A0A8C4SUY2"/>
<accession>A0A8C4SUY2</accession>
<name>A0A8C4SUY2_ERPCA</name>
<dbReference type="GO" id="GO:0004869">
    <property type="term" value="F:cysteine-type endopeptidase inhibitor activity"/>
    <property type="evidence" value="ECO:0007669"/>
    <property type="project" value="UniProtKB-KW"/>
</dbReference>
<proteinExistence type="inferred from homology"/>
<keyword evidence="5" id="KW-0732">Signal</keyword>
<dbReference type="InterPro" id="IPR000010">
    <property type="entry name" value="Cystatin_dom"/>
</dbReference>
<comment type="similarity">
    <text evidence="1">Belongs to the cystatin family.</text>
</comment>
<organism evidence="7 8">
    <name type="scientific">Erpetoichthys calabaricus</name>
    <name type="common">Rope fish</name>
    <name type="synonym">Calamoichthys calabaricus</name>
    <dbReference type="NCBI Taxonomy" id="27687"/>
    <lineage>
        <taxon>Eukaryota</taxon>
        <taxon>Metazoa</taxon>
        <taxon>Chordata</taxon>
        <taxon>Craniata</taxon>
        <taxon>Vertebrata</taxon>
        <taxon>Euteleostomi</taxon>
        <taxon>Actinopterygii</taxon>
        <taxon>Polypteriformes</taxon>
        <taxon>Polypteridae</taxon>
        <taxon>Erpetoichthys</taxon>
    </lineage>
</organism>
<dbReference type="PANTHER" id="PTHR46186">
    <property type="entry name" value="CYSTATIN"/>
    <property type="match status" value="1"/>
</dbReference>
<dbReference type="PANTHER" id="PTHR46186:SF2">
    <property type="entry name" value="CYSTATIN"/>
    <property type="match status" value="1"/>
</dbReference>
<dbReference type="Gene3D" id="3.10.450.10">
    <property type="match status" value="1"/>
</dbReference>
<evidence type="ECO:0000259" key="6">
    <source>
        <dbReference type="SMART" id="SM00043"/>
    </source>
</evidence>
<dbReference type="GeneTree" id="ENSGT00940000154755"/>
<reference evidence="7" key="3">
    <citation type="submission" date="2025-09" db="UniProtKB">
        <authorList>
            <consortium name="Ensembl"/>
        </authorList>
    </citation>
    <scope>IDENTIFICATION</scope>
</reference>
<sequence>MNLTTVACLLFLLRAAKTTTTKSPTSEPLAGGINDIDPANEGVQTAVSFAISEHNKVSDDIFAYKLIKIISAKYQVVSGMKYIIEAKIGRTTCKKEDLTTQNSINKCPFQRGPQNAKNYRCRFEVWSRPWIKSTQLLVNECS</sequence>
<dbReference type="SMART" id="SM00043">
    <property type="entry name" value="CY"/>
    <property type="match status" value="1"/>
</dbReference>
<dbReference type="GO" id="GO:0005737">
    <property type="term" value="C:cytoplasm"/>
    <property type="evidence" value="ECO:0007669"/>
    <property type="project" value="TreeGrafter"/>
</dbReference>
<feature type="chain" id="PRO_5034460019" evidence="5">
    <location>
        <begin position="19"/>
        <end position="142"/>
    </location>
</feature>
<evidence type="ECO:0000256" key="2">
    <source>
        <dbReference type="ARBA" id="ARBA00022690"/>
    </source>
</evidence>